<keyword evidence="2" id="KW-1185">Reference proteome</keyword>
<dbReference type="Proteomes" id="UP000619761">
    <property type="component" value="Unassembled WGS sequence"/>
</dbReference>
<reference evidence="2" key="1">
    <citation type="journal article" date="2019" name="Int. J. Syst. Evol. Microbiol.">
        <title>The Global Catalogue of Microorganisms (GCM) 10K type strain sequencing project: providing services to taxonomists for standard genome sequencing and annotation.</title>
        <authorList>
            <consortium name="The Broad Institute Genomics Platform"/>
            <consortium name="The Broad Institute Genome Sequencing Center for Infectious Disease"/>
            <person name="Wu L."/>
            <person name="Ma J."/>
        </authorList>
    </citation>
    <scope>NUCLEOTIDE SEQUENCE [LARGE SCALE GENOMIC DNA]</scope>
    <source>
        <strain evidence="2">KCTC 32239</strain>
    </source>
</reference>
<organism evidence="1 2">
    <name type="scientific">Cellvibrio zantedeschiae</name>
    <dbReference type="NCBI Taxonomy" id="1237077"/>
    <lineage>
        <taxon>Bacteria</taxon>
        <taxon>Pseudomonadati</taxon>
        <taxon>Pseudomonadota</taxon>
        <taxon>Gammaproteobacteria</taxon>
        <taxon>Cellvibrionales</taxon>
        <taxon>Cellvibrionaceae</taxon>
        <taxon>Cellvibrio</taxon>
    </lineage>
</organism>
<protein>
    <submittedName>
        <fullName evidence="1">Uncharacterized protein</fullName>
    </submittedName>
</protein>
<name>A0ABQ3BB18_9GAMM</name>
<evidence type="ECO:0000313" key="2">
    <source>
        <dbReference type="Proteomes" id="UP000619761"/>
    </source>
</evidence>
<dbReference type="EMBL" id="BMYZ01000009">
    <property type="protein sequence ID" value="GGY88952.1"/>
    <property type="molecule type" value="Genomic_DNA"/>
</dbReference>
<sequence length="141" mass="16512">MCNLIESDIVPFFIESGFSWISVSYHDPEWVVSGNEIDLERINEESVDTLSISFNKYRSPTFQVSLIRRKKIKGNEFIRSANLVAKNSEYYHVWCKPWYWPTKLWPNSLSDREVKKVKSELSQLVEFIELGKLSGCINKQT</sequence>
<proteinExistence type="predicted"/>
<accession>A0ABQ3BB18</accession>
<gene>
    <name evidence="1" type="ORF">GCM10011613_37280</name>
</gene>
<comment type="caution">
    <text evidence="1">The sequence shown here is derived from an EMBL/GenBank/DDBJ whole genome shotgun (WGS) entry which is preliminary data.</text>
</comment>
<evidence type="ECO:0000313" key="1">
    <source>
        <dbReference type="EMBL" id="GGY88952.1"/>
    </source>
</evidence>